<evidence type="ECO:0000313" key="2">
    <source>
        <dbReference type="Proteomes" id="UP000838412"/>
    </source>
</evidence>
<reference evidence="1" key="1">
    <citation type="submission" date="2022-01" db="EMBL/GenBank/DDBJ databases">
        <authorList>
            <person name="Braso-Vives M."/>
        </authorList>
    </citation>
    <scope>NUCLEOTIDE SEQUENCE</scope>
</reference>
<dbReference type="EMBL" id="OV696686">
    <property type="protein sequence ID" value="CAH1232955.1"/>
    <property type="molecule type" value="Genomic_DNA"/>
</dbReference>
<evidence type="ECO:0000313" key="1">
    <source>
        <dbReference type="EMBL" id="CAH1232955.1"/>
    </source>
</evidence>
<gene>
    <name evidence="1" type="primary">Hypp546</name>
    <name evidence="1" type="ORF">BLAG_LOCUS1865</name>
</gene>
<protein>
    <submittedName>
        <fullName evidence="1">Hypp546 protein</fullName>
    </submittedName>
</protein>
<name>A0A8J9W080_BRALA</name>
<proteinExistence type="predicted"/>
<sequence>MAGHAEEFAKKHVGLLSHYNDRLKIGLVEGKLQRSDASLAYGEVKAILFTIPYFKREVAMGTTAFTSPSRKDVFNAEWQVSLENQGIVWYVYLCLVSRADPLHLKVMFLLQSPDRGEDHAICLSETLEVRENKKYGTTVPYHKLTEYSDHGDQLVVKVLMQKVSASVKM</sequence>
<organism evidence="1 2">
    <name type="scientific">Branchiostoma lanceolatum</name>
    <name type="common">Common lancelet</name>
    <name type="synonym">Amphioxus lanceolatum</name>
    <dbReference type="NCBI Taxonomy" id="7740"/>
    <lineage>
        <taxon>Eukaryota</taxon>
        <taxon>Metazoa</taxon>
        <taxon>Chordata</taxon>
        <taxon>Cephalochordata</taxon>
        <taxon>Leptocardii</taxon>
        <taxon>Amphioxiformes</taxon>
        <taxon>Branchiostomatidae</taxon>
        <taxon>Branchiostoma</taxon>
    </lineage>
</organism>
<dbReference type="Proteomes" id="UP000838412">
    <property type="component" value="Chromosome 1"/>
</dbReference>
<dbReference type="AlphaFoldDB" id="A0A8J9W080"/>
<accession>A0A8J9W080</accession>
<keyword evidence="2" id="KW-1185">Reference proteome</keyword>